<dbReference type="EMBL" id="LBUU01000001">
    <property type="protein sequence ID" value="KKQ71259.1"/>
    <property type="molecule type" value="Genomic_DNA"/>
</dbReference>
<organism evidence="1 2">
    <name type="scientific">Candidatus Falkowbacteria bacterium GW2011_GWE1_38_31</name>
    <dbReference type="NCBI Taxonomy" id="1618638"/>
    <lineage>
        <taxon>Bacteria</taxon>
        <taxon>Candidatus Falkowiibacteriota</taxon>
    </lineage>
</organism>
<comment type="caution">
    <text evidence="1">The sequence shown here is derived from an EMBL/GenBank/DDBJ whole genome shotgun (WGS) entry which is preliminary data.</text>
</comment>
<evidence type="ECO:0000313" key="2">
    <source>
        <dbReference type="Proteomes" id="UP000034022"/>
    </source>
</evidence>
<sequence length="221" mass="26423">MKYIDFHKQFRQNILIDVREVKNIFPDFDNRRFYEWQKQGYIKNISRRFYIFSDMVLCDADKYFIANRLSEPSYISLEYALGYYSLIPETVHQVTSITTRKAKIVDTPLGTFPYRSIKESLFFGYEIMKSGNVSFKMAEPEKAMLDFLFFRSDIKNNNDIDELRINWDIYREKIDKTKMEKYLTVYNSKVLYQKFIKINKKSGSSTNFVGISHSNRPKINN</sequence>
<reference evidence="1 2" key="1">
    <citation type="journal article" date="2015" name="Nature">
        <title>rRNA introns, odd ribosomes, and small enigmatic genomes across a large radiation of phyla.</title>
        <authorList>
            <person name="Brown C.T."/>
            <person name="Hug L.A."/>
            <person name="Thomas B.C."/>
            <person name="Sharon I."/>
            <person name="Castelle C.J."/>
            <person name="Singh A."/>
            <person name="Wilkins M.J."/>
            <person name="Williams K.H."/>
            <person name="Banfield J.F."/>
        </authorList>
    </citation>
    <scope>NUCLEOTIDE SEQUENCE [LARGE SCALE GENOMIC DNA]</scope>
</reference>
<protein>
    <recommendedName>
        <fullName evidence="3">Transcriptional regulator</fullName>
    </recommendedName>
</protein>
<dbReference type="PATRIC" id="fig|1618638.3.peg.196"/>
<dbReference type="Proteomes" id="UP000034022">
    <property type="component" value="Unassembled WGS sequence"/>
</dbReference>
<evidence type="ECO:0008006" key="3">
    <source>
        <dbReference type="Google" id="ProtNLM"/>
    </source>
</evidence>
<dbReference type="AlphaFoldDB" id="A0A0G0MBY9"/>
<evidence type="ECO:0000313" key="1">
    <source>
        <dbReference type="EMBL" id="KKQ71259.1"/>
    </source>
</evidence>
<proteinExistence type="predicted"/>
<accession>A0A0G0MBY9</accession>
<gene>
    <name evidence="1" type="ORF">US91_C0001G0186</name>
</gene>
<name>A0A0G0MBY9_9BACT</name>